<dbReference type="GO" id="GO:0016020">
    <property type="term" value="C:membrane"/>
    <property type="evidence" value="ECO:0007669"/>
    <property type="project" value="UniProtKB-SubCell"/>
</dbReference>
<feature type="transmembrane region" description="Helical" evidence="6">
    <location>
        <begin position="191"/>
        <end position="215"/>
    </location>
</feature>
<sequence>MDTVYRSPLRRAGRARFRLPDLALIAGLFLSPASVVPASAAAVGQQHESASLHARTEGEHVVLADCRDPAGVLSSQMAYFKGPVGATPTDVAVVATPNGQTTLWVNANTTGLFTTTSVKFTANLGPRVEEGQFAGTGNNGYGNFSCYQQYIAELYTYENTKCSQVYQCDHSKPPAGGISSSSGSGMSQGTIIGIAVGVVGGILFLVAAGLVFWYLRRSRRAKAGHSILPSDRSTTLTAGPGSDNGEPKAPSTVQTPVSAHSQPHPALRYQVNHGGVYEMDGRLFRIEMAEDNGRYEMSAQGHGSAELDTAKSGPALPAHTRELLHTQPPFPDSPLELGQPQSPPPETIRPPVMRETAALLPGADDDSDNTDNATAMPHHPRRRLSPGARPKPLPPLPASSPQSPRRAVRPLLLLVALVNLAWSLYQLPVSRIVESRLCREYYAVHDPSVLRPEDGSVPEERCKIEGVQQPLGWMLGVVEAGWVAGDFIMTIPLVCLADHFGHRFVLCLNLIPRVFLLAWSFAVGYFDRVLPVKAILAAPMLSFLGGDCAFNSIVYALVSDLTEDHVLRATLFGYVNAISSIFSLQLGPALASATMSVLLWLPPLLGIGLLALAVPVTSVVPLPRGGVPVSFSTAEPESGPSHGDDTHTHPDIEALLDQHLIPASHPPPPRNKPSLKAHTLHRLRTLLTLFRNPSRNLALLLTVFFLASLASSDTKLLPLDGRGDGAEEGETVENAVVCLGFSVLGAVLIGISPTVWVLLPSLLVYALGIALPMFTYSLLKAPSMGLAGRVPGGDSGEGMGTQLFSVVMLVRTVGTLVGTVVMPALWVTGLGVGGWALGLPFLVSAGGYTVAVLVVRRIDV</sequence>
<evidence type="ECO:0000256" key="4">
    <source>
        <dbReference type="ARBA" id="ARBA00023136"/>
    </source>
</evidence>
<feature type="transmembrane region" description="Helical" evidence="6">
    <location>
        <begin position="534"/>
        <end position="558"/>
    </location>
</feature>
<dbReference type="Proteomes" id="UP001302676">
    <property type="component" value="Unassembled WGS sequence"/>
</dbReference>
<evidence type="ECO:0000256" key="1">
    <source>
        <dbReference type="ARBA" id="ARBA00004141"/>
    </source>
</evidence>
<dbReference type="EMBL" id="MU853671">
    <property type="protein sequence ID" value="KAK4139309.1"/>
    <property type="molecule type" value="Genomic_DNA"/>
</dbReference>
<feature type="region of interest" description="Disordered" evidence="5">
    <location>
        <begin position="224"/>
        <end position="269"/>
    </location>
</feature>
<feature type="compositionally biased region" description="Polar residues" evidence="5">
    <location>
        <begin position="251"/>
        <end position="261"/>
    </location>
</feature>
<feature type="transmembrane region" description="Helical" evidence="6">
    <location>
        <begin position="473"/>
        <end position="497"/>
    </location>
</feature>
<dbReference type="CDD" id="cd12087">
    <property type="entry name" value="TM_EGFR-like"/>
    <property type="match status" value="1"/>
</dbReference>
<name>A0AAN6UUS0_9PEZI</name>
<feature type="transmembrane region" description="Helical" evidence="6">
    <location>
        <begin position="597"/>
        <end position="622"/>
    </location>
</feature>
<dbReference type="SUPFAM" id="SSF103473">
    <property type="entry name" value="MFS general substrate transporter"/>
    <property type="match status" value="1"/>
</dbReference>
<protein>
    <recommendedName>
        <fullName evidence="9">Major facilitator superfamily transporter</fullName>
    </recommendedName>
</protein>
<accession>A0AAN6UUS0</accession>
<feature type="region of interest" description="Disordered" evidence="5">
    <location>
        <begin position="630"/>
        <end position="649"/>
    </location>
</feature>
<dbReference type="RefSeq" id="XP_062632680.1">
    <property type="nucleotide sequence ID" value="XM_062778687.1"/>
</dbReference>
<comment type="caution">
    <text evidence="7">The sequence shown here is derived from an EMBL/GenBank/DDBJ whole genome shotgun (WGS) entry which is preliminary data.</text>
</comment>
<evidence type="ECO:0000313" key="7">
    <source>
        <dbReference type="EMBL" id="KAK4139309.1"/>
    </source>
</evidence>
<dbReference type="GeneID" id="87815300"/>
<evidence type="ECO:0000256" key="5">
    <source>
        <dbReference type="SAM" id="MobiDB-lite"/>
    </source>
</evidence>
<keyword evidence="2 6" id="KW-0812">Transmembrane</keyword>
<feature type="transmembrane region" description="Helical" evidence="6">
    <location>
        <begin position="735"/>
        <end position="756"/>
    </location>
</feature>
<dbReference type="GO" id="GO:0022857">
    <property type="term" value="F:transmembrane transporter activity"/>
    <property type="evidence" value="ECO:0007669"/>
    <property type="project" value="TreeGrafter"/>
</dbReference>
<feature type="transmembrane region" description="Helical" evidence="6">
    <location>
        <begin position="570"/>
        <end position="591"/>
    </location>
</feature>
<dbReference type="Gene3D" id="1.20.1250.20">
    <property type="entry name" value="MFS general substrate transporter like domains"/>
    <property type="match status" value="1"/>
</dbReference>
<evidence type="ECO:0000256" key="2">
    <source>
        <dbReference type="ARBA" id="ARBA00022692"/>
    </source>
</evidence>
<reference evidence="7" key="1">
    <citation type="journal article" date="2023" name="Mol. Phylogenet. Evol.">
        <title>Genome-scale phylogeny and comparative genomics of the fungal order Sordariales.</title>
        <authorList>
            <person name="Hensen N."/>
            <person name="Bonometti L."/>
            <person name="Westerberg I."/>
            <person name="Brannstrom I.O."/>
            <person name="Guillou S."/>
            <person name="Cros-Aarteil S."/>
            <person name="Calhoun S."/>
            <person name="Haridas S."/>
            <person name="Kuo A."/>
            <person name="Mondo S."/>
            <person name="Pangilinan J."/>
            <person name="Riley R."/>
            <person name="LaButti K."/>
            <person name="Andreopoulos B."/>
            <person name="Lipzen A."/>
            <person name="Chen C."/>
            <person name="Yan M."/>
            <person name="Daum C."/>
            <person name="Ng V."/>
            <person name="Clum A."/>
            <person name="Steindorff A."/>
            <person name="Ohm R.A."/>
            <person name="Martin F."/>
            <person name="Silar P."/>
            <person name="Natvig D.O."/>
            <person name="Lalanne C."/>
            <person name="Gautier V."/>
            <person name="Ament-Velasquez S.L."/>
            <person name="Kruys A."/>
            <person name="Hutchinson M.I."/>
            <person name="Powell A.J."/>
            <person name="Barry K."/>
            <person name="Miller A.N."/>
            <person name="Grigoriev I.V."/>
            <person name="Debuchy R."/>
            <person name="Gladieux P."/>
            <person name="Hiltunen Thoren M."/>
            <person name="Johannesson H."/>
        </authorList>
    </citation>
    <scope>NUCLEOTIDE SEQUENCE</scope>
    <source>
        <strain evidence="7">CBS 141.50</strain>
    </source>
</reference>
<reference evidence="7" key="2">
    <citation type="submission" date="2023-05" db="EMBL/GenBank/DDBJ databases">
        <authorList>
            <consortium name="Lawrence Berkeley National Laboratory"/>
            <person name="Steindorff A."/>
            <person name="Hensen N."/>
            <person name="Bonometti L."/>
            <person name="Westerberg I."/>
            <person name="Brannstrom I.O."/>
            <person name="Guillou S."/>
            <person name="Cros-Aarteil S."/>
            <person name="Calhoun S."/>
            <person name="Haridas S."/>
            <person name="Kuo A."/>
            <person name="Mondo S."/>
            <person name="Pangilinan J."/>
            <person name="Riley R."/>
            <person name="Labutti K."/>
            <person name="Andreopoulos B."/>
            <person name="Lipzen A."/>
            <person name="Chen C."/>
            <person name="Yanf M."/>
            <person name="Daum C."/>
            <person name="Ng V."/>
            <person name="Clum A."/>
            <person name="Ohm R."/>
            <person name="Martin F."/>
            <person name="Silar P."/>
            <person name="Natvig D."/>
            <person name="Lalanne C."/>
            <person name="Gautier V."/>
            <person name="Ament-Velasquez S.L."/>
            <person name="Kruys A."/>
            <person name="Hutchinson M.I."/>
            <person name="Powell A.J."/>
            <person name="Barry K."/>
            <person name="Miller A.N."/>
            <person name="Grigoriev I.V."/>
            <person name="Debuchy R."/>
            <person name="Gladieux P."/>
            <person name="Thoren M.H."/>
            <person name="Johannesson H."/>
        </authorList>
    </citation>
    <scope>NUCLEOTIDE SEQUENCE</scope>
    <source>
        <strain evidence="7">CBS 141.50</strain>
    </source>
</reference>
<comment type="subcellular location">
    <subcellularLocation>
        <location evidence="1">Membrane</location>
        <topology evidence="1">Multi-pass membrane protein</topology>
    </subcellularLocation>
</comment>
<feature type="compositionally biased region" description="Pro residues" evidence="5">
    <location>
        <begin position="389"/>
        <end position="398"/>
    </location>
</feature>
<evidence type="ECO:0000313" key="8">
    <source>
        <dbReference type="Proteomes" id="UP001302676"/>
    </source>
</evidence>
<evidence type="ECO:0008006" key="9">
    <source>
        <dbReference type="Google" id="ProtNLM"/>
    </source>
</evidence>
<keyword evidence="4 6" id="KW-0472">Membrane</keyword>
<proteinExistence type="predicted"/>
<organism evidence="7 8">
    <name type="scientific">Dichotomopilus funicola</name>
    <dbReference type="NCBI Taxonomy" id="1934379"/>
    <lineage>
        <taxon>Eukaryota</taxon>
        <taxon>Fungi</taxon>
        <taxon>Dikarya</taxon>
        <taxon>Ascomycota</taxon>
        <taxon>Pezizomycotina</taxon>
        <taxon>Sordariomycetes</taxon>
        <taxon>Sordariomycetidae</taxon>
        <taxon>Sordariales</taxon>
        <taxon>Chaetomiaceae</taxon>
        <taxon>Dichotomopilus</taxon>
    </lineage>
</organism>
<evidence type="ECO:0000256" key="3">
    <source>
        <dbReference type="ARBA" id="ARBA00022989"/>
    </source>
</evidence>
<feature type="transmembrane region" description="Helical" evidence="6">
    <location>
        <begin position="504"/>
        <end position="522"/>
    </location>
</feature>
<feature type="transmembrane region" description="Helical" evidence="6">
    <location>
        <begin position="762"/>
        <end position="779"/>
    </location>
</feature>
<feature type="region of interest" description="Disordered" evidence="5">
    <location>
        <begin position="324"/>
        <end position="404"/>
    </location>
</feature>
<feature type="transmembrane region" description="Helical" evidence="6">
    <location>
        <begin position="832"/>
        <end position="855"/>
    </location>
</feature>
<feature type="transmembrane region" description="Helical" evidence="6">
    <location>
        <begin position="407"/>
        <end position="425"/>
    </location>
</feature>
<keyword evidence="3 6" id="KW-1133">Transmembrane helix</keyword>
<gene>
    <name evidence="7" type="ORF">C8A04DRAFT_15977</name>
</gene>
<keyword evidence="8" id="KW-1185">Reference proteome</keyword>
<feature type="transmembrane region" description="Helical" evidence="6">
    <location>
        <begin position="803"/>
        <end position="826"/>
    </location>
</feature>
<dbReference type="PANTHER" id="PTHR23507:SF8">
    <property type="entry name" value="MFS GENERAL SUBSTRATE TRANSPORTER"/>
    <property type="match status" value="1"/>
</dbReference>
<dbReference type="PANTHER" id="PTHR23507">
    <property type="entry name" value="ZGC:174356"/>
    <property type="match status" value="1"/>
</dbReference>
<dbReference type="AlphaFoldDB" id="A0AAN6UUS0"/>
<evidence type="ECO:0000256" key="6">
    <source>
        <dbReference type="SAM" id="Phobius"/>
    </source>
</evidence>
<dbReference type="InterPro" id="IPR036259">
    <property type="entry name" value="MFS_trans_sf"/>
</dbReference>